<evidence type="ECO:0000256" key="1">
    <source>
        <dbReference type="ARBA" id="ARBA00004141"/>
    </source>
</evidence>
<dbReference type="PANTHER" id="PTHR32322:SF2">
    <property type="entry name" value="EAMA DOMAIN-CONTAINING PROTEIN"/>
    <property type="match status" value="1"/>
</dbReference>
<organism evidence="8 9">
    <name type="scientific">Novispirillum itersonii</name>
    <name type="common">Aquaspirillum itersonii</name>
    <dbReference type="NCBI Taxonomy" id="189"/>
    <lineage>
        <taxon>Bacteria</taxon>
        <taxon>Pseudomonadati</taxon>
        <taxon>Pseudomonadota</taxon>
        <taxon>Alphaproteobacteria</taxon>
        <taxon>Rhodospirillales</taxon>
        <taxon>Novispirillaceae</taxon>
        <taxon>Novispirillum</taxon>
    </lineage>
</organism>
<dbReference type="PANTHER" id="PTHR32322">
    <property type="entry name" value="INNER MEMBRANE TRANSPORTER"/>
    <property type="match status" value="1"/>
</dbReference>
<feature type="transmembrane region" description="Helical" evidence="6">
    <location>
        <begin position="34"/>
        <end position="52"/>
    </location>
</feature>
<evidence type="ECO:0000256" key="2">
    <source>
        <dbReference type="ARBA" id="ARBA00007362"/>
    </source>
</evidence>
<dbReference type="InterPro" id="IPR050638">
    <property type="entry name" value="AA-Vitamin_Transporters"/>
</dbReference>
<dbReference type="SUPFAM" id="SSF103481">
    <property type="entry name" value="Multidrug resistance efflux transporter EmrE"/>
    <property type="match status" value="2"/>
</dbReference>
<feature type="transmembrane region" description="Helical" evidence="6">
    <location>
        <begin position="213"/>
        <end position="233"/>
    </location>
</feature>
<evidence type="ECO:0000256" key="6">
    <source>
        <dbReference type="SAM" id="Phobius"/>
    </source>
</evidence>
<accession>A0A7X0DNT5</accession>
<evidence type="ECO:0000313" key="8">
    <source>
        <dbReference type="EMBL" id="MBB6212461.1"/>
    </source>
</evidence>
<feature type="transmembrane region" description="Helical" evidence="6">
    <location>
        <begin position="181"/>
        <end position="201"/>
    </location>
</feature>
<feature type="transmembrane region" description="Helical" evidence="6">
    <location>
        <begin position="269"/>
        <end position="286"/>
    </location>
</feature>
<feature type="domain" description="EamA" evidence="7">
    <location>
        <begin position="151"/>
        <end position="287"/>
    </location>
</feature>
<keyword evidence="4 6" id="KW-1133">Transmembrane helix</keyword>
<reference evidence="8 9" key="1">
    <citation type="submission" date="2020-08" db="EMBL/GenBank/DDBJ databases">
        <title>Genomic Encyclopedia of Type Strains, Phase IV (KMG-IV): sequencing the most valuable type-strain genomes for metagenomic binning, comparative biology and taxonomic classification.</title>
        <authorList>
            <person name="Goeker M."/>
        </authorList>
    </citation>
    <scope>NUCLEOTIDE SEQUENCE [LARGE SCALE GENOMIC DNA]</scope>
    <source>
        <strain evidence="8 9">DSM 11590</strain>
    </source>
</reference>
<feature type="transmembrane region" description="Helical" evidence="6">
    <location>
        <begin position="120"/>
        <end position="137"/>
    </location>
</feature>
<dbReference type="RefSeq" id="WP_184266549.1">
    <property type="nucleotide sequence ID" value="NZ_JACIIX010000027.1"/>
</dbReference>
<evidence type="ECO:0000313" key="9">
    <source>
        <dbReference type="Proteomes" id="UP000544872"/>
    </source>
</evidence>
<evidence type="ECO:0000256" key="5">
    <source>
        <dbReference type="ARBA" id="ARBA00023136"/>
    </source>
</evidence>
<protein>
    <submittedName>
        <fullName evidence="8">Drug/metabolite transporter (DMT)-like permease</fullName>
    </submittedName>
</protein>
<evidence type="ECO:0000259" key="7">
    <source>
        <dbReference type="Pfam" id="PF00892"/>
    </source>
</evidence>
<dbReference type="AlphaFoldDB" id="A0A7X0DNT5"/>
<feature type="domain" description="EamA" evidence="7">
    <location>
        <begin position="8"/>
        <end position="136"/>
    </location>
</feature>
<keyword evidence="5 6" id="KW-0472">Membrane</keyword>
<dbReference type="Gene3D" id="1.10.3730.20">
    <property type="match status" value="1"/>
</dbReference>
<feature type="transmembrane region" description="Helical" evidence="6">
    <location>
        <begin position="64"/>
        <end position="86"/>
    </location>
</feature>
<evidence type="ECO:0000256" key="3">
    <source>
        <dbReference type="ARBA" id="ARBA00022692"/>
    </source>
</evidence>
<comment type="caution">
    <text evidence="8">The sequence shown here is derived from an EMBL/GenBank/DDBJ whole genome shotgun (WGS) entry which is preliminary data.</text>
</comment>
<proteinExistence type="inferred from homology"/>
<feature type="transmembrane region" description="Helical" evidence="6">
    <location>
        <begin position="92"/>
        <end position="113"/>
    </location>
</feature>
<keyword evidence="3 6" id="KW-0812">Transmembrane</keyword>
<dbReference type="InterPro" id="IPR000620">
    <property type="entry name" value="EamA_dom"/>
</dbReference>
<feature type="transmembrane region" description="Helical" evidence="6">
    <location>
        <begin position="149"/>
        <end position="169"/>
    </location>
</feature>
<dbReference type="GO" id="GO:0016020">
    <property type="term" value="C:membrane"/>
    <property type="evidence" value="ECO:0007669"/>
    <property type="project" value="UniProtKB-SubCell"/>
</dbReference>
<sequence length="297" mass="31706">MRDAFYYAFCVLAWGSTYFAVTFLKGPVPPSLSVIYRLLIVAVLFALLHPLLRRRLTGLSGRTHLWLVLFGMGNFGLSYAMMYAAVTMIPSAHAITLFAIKVVVTPLLLGLFLRERIPQAIWIGGAIGIGGVVLMFWPQLAGGDLRGDAWMGFLLTLGGAVITSFGDVASTRLIRAGGDPLTLTFWGTTYGVLFLIAVALVQGQQPVWDPSLHFALAMAWLVLACSTVAWLMYMHLVKTIGPARCSNMVTLFPVVGVALSLAFEGVAPTVNVLGGAALVTAGAFLANRGKMAAPAAD</sequence>
<name>A0A7X0DNT5_NOVIT</name>
<gene>
    <name evidence="8" type="ORF">FHS48_003917</name>
</gene>
<dbReference type="EMBL" id="JACIIX010000027">
    <property type="protein sequence ID" value="MBB6212461.1"/>
    <property type="molecule type" value="Genomic_DNA"/>
</dbReference>
<dbReference type="Pfam" id="PF00892">
    <property type="entry name" value="EamA"/>
    <property type="match status" value="2"/>
</dbReference>
<comment type="similarity">
    <text evidence="2">Belongs to the EamA transporter family.</text>
</comment>
<feature type="transmembrane region" description="Helical" evidence="6">
    <location>
        <begin position="5"/>
        <end position="28"/>
    </location>
</feature>
<keyword evidence="9" id="KW-1185">Reference proteome</keyword>
<dbReference type="Proteomes" id="UP000544872">
    <property type="component" value="Unassembled WGS sequence"/>
</dbReference>
<feature type="transmembrane region" description="Helical" evidence="6">
    <location>
        <begin position="245"/>
        <end position="263"/>
    </location>
</feature>
<dbReference type="InterPro" id="IPR037185">
    <property type="entry name" value="EmrE-like"/>
</dbReference>
<comment type="subcellular location">
    <subcellularLocation>
        <location evidence="1">Membrane</location>
        <topology evidence="1">Multi-pass membrane protein</topology>
    </subcellularLocation>
</comment>
<evidence type="ECO:0000256" key="4">
    <source>
        <dbReference type="ARBA" id="ARBA00022989"/>
    </source>
</evidence>